<evidence type="ECO:0000313" key="3">
    <source>
        <dbReference type="Proteomes" id="UP000031368"/>
    </source>
</evidence>
<keyword evidence="3" id="KW-1185">Reference proteome</keyword>
<dbReference type="RefSeq" id="WP_039843485.1">
    <property type="nucleotide sequence ID" value="NZ_CP006877.1"/>
</dbReference>
<evidence type="ECO:0000256" key="1">
    <source>
        <dbReference type="SAM" id="SignalP"/>
    </source>
</evidence>
<reference evidence="2 3" key="1">
    <citation type="submission" date="2013-11" db="EMBL/GenBank/DDBJ databases">
        <title>Complete genome sequence of Rhizobium gallicum bv. gallicum R602.</title>
        <authorList>
            <person name="Bustos P."/>
            <person name="Santamaria R.I."/>
            <person name="Lozano L."/>
            <person name="Acosta J.L."/>
            <person name="Ormeno-Orrillo E."/>
            <person name="Rogel M.A."/>
            <person name="Romero D."/>
            <person name="Cevallos M.A."/>
            <person name="Martinez-Romero E."/>
            <person name="Gonzalez V."/>
        </authorList>
    </citation>
    <scope>NUCLEOTIDE SEQUENCE [LARGE SCALE GENOMIC DNA]</scope>
    <source>
        <strain evidence="2 3">R602</strain>
    </source>
</reference>
<evidence type="ECO:0008006" key="4">
    <source>
        <dbReference type="Google" id="ProtNLM"/>
    </source>
</evidence>
<accession>A0A0B4WWY2</accession>
<feature type="chain" id="PRO_5002110898" description="Cupin 2 domain-containing protein" evidence="1">
    <location>
        <begin position="26"/>
        <end position="140"/>
    </location>
</feature>
<dbReference type="Gene3D" id="2.60.120.10">
    <property type="entry name" value="Jelly Rolls"/>
    <property type="match status" value="1"/>
</dbReference>
<keyword evidence="1" id="KW-0732">Signal</keyword>
<proteinExistence type="predicted"/>
<dbReference type="InterPro" id="IPR014710">
    <property type="entry name" value="RmlC-like_jellyroll"/>
</dbReference>
<name>A0A0B4WWY2_9HYPH</name>
<dbReference type="AlphaFoldDB" id="A0A0B4WWY2"/>
<gene>
    <name evidence="2" type="ORF">RGR602_CH00111</name>
</gene>
<dbReference type="SUPFAM" id="SSF51182">
    <property type="entry name" value="RmlC-like cupins"/>
    <property type="match status" value="1"/>
</dbReference>
<organism evidence="2 3">
    <name type="scientific">Rhizobium gallicum bv. gallicum R602sp</name>
    <dbReference type="NCBI Taxonomy" id="1041138"/>
    <lineage>
        <taxon>Bacteria</taxon>
        <taxon>Pseudomonadati</taxon>
        <taxon>Pseudomonadota</taxon>
        <taxon>Alphaproteobacteria</taxon>
        <taxon>Hyphomicrobiales</taxon>
        <taxon>Rhizobiaceae</taxon>
        <taxon>Rhizobium/Agrobacterium group</taxon>
        <taxon>Rhizobium</taxon>
    </lineage>
</organism>
<dbReference type="HOGENOM" id="CLU_149287_0_0_5"/>
<dbReference type="KEGG" id="rga:RGR602_CH00111"/>
<sequence length="140" mass="14963">MEAVSRRTTLALGLTTAATPLIAWATPAAAQTYGPDEGEEIGPGVRVVALGERASVIPAYKMVKLRDVVIQPGAKTPDDIMKNDMLCHMTEGQLSVVQNEKKFTVKKGDVWTCANADTTEGTQNTSNSVAIMRVIDLMTA</sequence>
<dbReference type="Proteomes" id="UP000031368">
    <property type="component" value="Chromosome"/>
</dbReference>
<protein>
    <recommendedName>
        <fullName evidence="4">Cupin 2 domain-containing protein</fullName>
    </recommendedName>
</protein>
<feature type="signal peptide" evidence="1">
    <location>
        <begin position="1"/>
        <end position="25"/>
    </location>
</feature>
<dbReference type="EMBL" id="CP006877">
    <property type="protein sequence ID" value="AJD39486.1"/>
    <property type="molecule type" value="Genomic_DNA"/>
</dbReference>
<dbReference type="InterPro" id="IPR011051">
    <property type="entry name" value="RmlC_Cupin_sf"/>
</dbReference>
<evidence type="ECO:0000313" key="2">
    <source>
        <dbReference type="EMBL" id="AJD39486.1"/>
    </source>
</evidence>